<sequence length="143" mass="16728">MAYRPQGNGKAERTVQTLTRALKMYVADVNQQDWDDYAEELTFALNTAHDRVRGETSFFLVHGWDPRSTLEAVVSVGSTRRRDCDARRWRYHIQGQYRRAREAVNENLPDLNCAALLYEYERGRTSRNRFNVMQSHEEGVNVE</sequence>
<organism evidence="1 2">
    <name type="scientific">Phytophthora megakarya</name>
    <dbReference type="NCBI Taxonomy" id="4795"/>
    <lineage>
        <taxon>Eukaryota</taxon>
        <taxon>Sar</taxon>
        <taxon>Stramenopiles</taxon>
        <taxon>Oomycota</taxon>
        <taxon>Peronosporomycetes</taxon>
        <taxon>Peronosporales</taxon>
        <taxon>Peronosporaceae</taxon>
        <taxon>Phytophthora</taxon>
    </lineage>
</organism>
<evidence type="ECO:0000313" key="1">
    <source>
        <dbReference type="EMBL" id="OWY91453.1"/>
    </source>
</evidence>
<dbReference type="InterPro" id="IPR012337">
    <property type="entry name" value="RNaseH-like_sf"/>
</dbReference>
<evidence type="ECO:0000313" key="2">
    <source>
        <dbReference type="Proteomes" id="UP000198211"/>
    </source>
</evidence>
<accession>A0A225UES5</accession>
<dbReference type="SUPFAM" id="SSF53098">
    <property type="entry name" value="Ribonuclease H-like"/>
    <property type="match status" value="1"/>
</dbReference>
<dbReference type="GO" id="GO:0003676">
    <property type="term" value="F:nucleic acid binding"/>
    <property type="evidence" value="ECO:0007669"/>
    <property type="project" value="InterPro"/>
</dbReference>
<proteinExistence type="predicted"/>
<dbReference type="GO" id="GO:0003964">
    <property type="term" value="F:RNA-directed DNA polymerase activity"/>
    <property type="evidence" value="ECO:0007669"/>
    <property type="project" value="UniProtKB-KW"/>
</dbReference>
<protein>
    <submittedName>
        <fullName evidence="1">Reverse transcriptase</fullName>
    </submittedName>
</protein>
<dbReference type="InterPro" id="IPR036397">
    <property type="entry name" value="RNaseH_sf"/>
</dbReference>
<dbReference type="Proteomes" id="UP000198211">
    <property type="component" value="Unassembled WGS sequence"/>
</dbReference>
<comment type="caution">
    <text evidence="1">The sequence shown here is derived from an EMBL/GenBank/DDBJ whole genome shotgun (WGS) entry which is preliminary data.</text>
</comment>
<name>A0A225UES5_9STRA</name>
<keyword evidence="1" id="KW-0695">RNA-directed DNA polymerase</keyword>
<keyword evidence="2" id="KW-1185">Reference proteome</keyword>
<keyword evidence="1" id="KW-0808">Transferase</keyword>
<dbReference type="AlphaFoldDB" id="A0A225UES5"/>
<reference evidence="2" key="1">
    <citation type="submission" date="2017-03" db="EMBL/GenBank/DDBJ databases">
        <title>Phytopthora megakarya and P. palmivora, two closely related causual agents of cacao black pod achieved similar genome size and gene model numbers by different mechanisms.</title>
        <authorList>
            <person name="Ali S."/>
            <person name="Shao J."/>
            <person name="Larry D.J."/>
            <person name="Kronmiller B."/>
            <person name="Shen D."/>
            <person name="Strem M.D."/>
            <person name="Melnick R.L."/>
            <person name="Guiltinan M.J."/>
            <person name="Tyler B.M."/>
            <person name="Meinhardt L.W."/>
            <person name="Bailey B.A."/>
        </authorList>
    </citation>
    <scope>NUCLEOTIDE SEQUENCE [LARGE SCALE GENOMIC DNA]</scope>
    <source>
        <strain evidence="2">zdho120</strain>
    </source>
</reference>
<dbReference type="InterPro" id="IPR050951">
    <property type="entry name" value="Retrovirus_Pol_polyprotein"/>
</dbReference>
<keyword evidence="1" id="KW-0548">Nucleotidyltransferase</keyword>
<dbReference type="PANTHER" id="PTHR37984:SF5">
    <property type="entry name" value="PROTEIN NYNRIN-LIKE"/>
    <property type="match status" value="1"/>
</dbReference>
<dbReference type="OrthoDB" id="123681at2759"/>
<dbReference type="Gene3D" id="3.30.420.10">
    <property type="entry name" value="Ribonuclease H-like superfamily/Ribonuclease H"/>
    <property type="match status" value="1"/>
</dbReference>
<gene>
    <name evidence="1" type="ORF">PHMEG_00039960</name>
</gene>
<dbReference type="EMBL" id="NBNE01020225">
    <property type="protein sequence ID" value="OWY91453.1"/>
    <property type="molecule type" value="Genomic_DNA"/>
</dbReference>
<dbReference type="PANTHER" id="PTHR37984">
    <property type="entry name" value="PROTEIN CBG26694"/>
    <property type="match status" value="1"/>
</dbReference>